<dbReference type="WBParaSite" id="Hba_07965">
    <property type="protein sequence ID" value="Hba_07965"/>
    <property type="gene ID" value="Hba_07965"/>
</dbReference>
<organism evidence="1 2">
    <name type="scientific">Heterorhabditis bacteriophora</name>
    <name type="common">Entomopathogenic nematode worm</name>
    <dbReference type="NCBI Taxonomy" id="37862"/>
    <lineage>
        <taxon>Eukaryota</taxon>
        <taxon>Metazoa</taxon>
        <taxon>Ecdysozoa</taxon>
        <taxon>Nematoda</taxon>
        <taxon>Chromadorea</taxon>
        <taxon>Rhabditida</taxon>
        <taxon>Rhabditina</taxon>
        <taxon>Rhabditomorpha</taxon>
        <taxon>Strongyloidea</taxon>
        <taxon>Heterorhabditidae</taxon>
        <taxon>Heterorhabditis</taxon>
    </lineage>
</organism>
<sequence length="77" mass="9542">MGDRIQRHERILRYIQHRERVLDMQSVVKTQMIRSKSMPPERKRIKQVNHIFKKRLRLNVFHTTFRVKIGIFSFFFS</sequence>
<dbReference type="AlphaFoldDB" id="A0A1I7WS37"/>
<evidence type="ECO:0000313" key="2">
    <source>
        <dbReference type="WBParaSite" id="Hba_07965"/>
    </source>
</evidence>
<proteinExistence type="predicted"/>
<name>A0A1I7WS37_HETBA</name>
<accession>A0A1I7WS37</accession>
<dbReference type="Proteomes" id="UP000095283">
    <property type="component" value="Unplaced"/>
</dbReference>
<protein>
    <submittedName>
        <fullName evidence="2">Uncharacterized protein</fullName>
    </submittedName>
</protein>
<reference evidence="2" key="1">
    <citation type="submission" date="2016-11" db="UniProtKB">
        <authorList>
            <consortium name="WormBaseParasite"/>
        </authorList>
    </citation>
    <scope>IDENTIFICATION</scope>
</reference>
<keyword evidence="1" id="KW-1185">Reference proteome</keyword>
<evidence type="ECO:0000313" key="1">
    <source>
        <dbReference type="Proteomes" id="UP000095283"/>
    </source>
</evidence>